<evidence type="ECO:0008006" key="4">
    <source>
        <dbReference type="Google" id="ProtNLM"/>
    </source>
</evidence>
<dbReference type="Proteomes" id="UP001224775">
    <property type="component" value="Unassembled WGS sequence"/>
</dbReference>
<comment type="caution">
    <text evidence="2">The sequence shown here is derived from an EMBL/GenBank/DDBJ whole genome shotgun (WGS) entry which is preliminary data.</text>
</comment>
<proteinExistence type="predicted"/>
<accession>A0AAD8YJT7</accession>
<organism evidence="2 3">
    <name type="scientific">Skeletonema marinoi</name>
    <dbReference type="NCBI Taxonomy" id="267567"/>
    <lineage>
        <taxon>Eukaryota</taxon>
        <taxon>Sar</taxon>
        <taxon>Stramenopiles</taxon>
        <taxon>Ochrophyta</taxon>
        <taxon>Bacillariophyta</taxon>
        <taxon>Coscinodiscophyceae</taxon>
        <taxon>Thalassiosirophycidae</taxon>
        <taxon>Thalassiosirales</taxon>
        <taxon>Skeletonemataceae</taxon>
        <taxon>Skeletonema</taxon>
        <taxon>Skeletonema marinoi-dohrnii complex</taxon>
    </lineage>
</organism>
<evidence type="ECO:0000313" key="3">
    <source>
        <dbReference type="Proteomes" id="UP001224775"/>
    </source>
</evidence>
<feature type="region of interest" description="Disordered" evidence="1">
    <location>
        <begin position="1"/>
        <end position="95"/>
    </location>
</feature>
<evidence type="ECO:0000313" key="2">
    <source>
        <dbReference type="EMBL" id="KAK1747906.1"/>
    </source>
</evidence>
<dbReference type="AlphaFoldDB" id="A0AAD8YJT7"/>
<reference evidence="2" key="1">
    <citation type="submission" date="2023-06" db="EMBL/GenBank/DDBJ databases">
        <title>Survivors Of The Sea: Transcriptome response of Skeletonema marinoi to long-term dormancy.</title>
        <authorList>
            <person name="Pinder M.I.M."/>
            <person name="Kourtchenko O."/>
            <person name="Robertson E.K."/>
            <person name="Larsson T."/>
            <person name="Maumus F."/>
            <person name="Osuna-Cruz C.M."/>
            <person name="Vancaester E."/>
            <person name="Stenow R."/>
            <person name="Vandepoele K."/>
            <person name="Ploug H."/>
            <person name="Bruchert V."/>
            <person name="Godhe A."/>
            <person name="Topel M."/>
        </authorList>
    </citation>
    <scope>NUCLEOTIDE SEQUENCE</scope>
    <source>
        <strain evidence="2">R05AC</strain>
    </source>
</reference>
<gene>
    <name evidence="2" type="ORF">QTG54_001869</name>
</gene>
<evidence type="ECO:0000256" key="1">
    <source>
        <dbReference type="SAM" id="MobiDB-lite"/>
    </source>
</evidence>
<protein>
    <recommendedName>
        <fullName evidence="4">Microtubule-associated protein Jupiter</fullName>
    </recommendedName>
</protein>
<feature type="compositionally biased region" description="Basic and acidic residues" evidence="1">
    <location>
        <begin position="32"/>
        <end position="43"/>
    </location>
</feature>
<dbReference type="EMBL" id="JATAAI010000002">
    <property type="protein sequence ID" value="KAK1747906.1"/>
    <property type="molecule type" value="Genomic_DNA"/>
</dbReference>
<keyword evidence="3" id="KW-1185">Reference proteome</keyword>
<sequence>MNNNENICVNGKRIMEEPGGKSSVQLGWDWESPERPQKKEKFSNESNFDAKAPRVTVSSNAYANGHSQNTGNVLTDRPTSKVTQPPGGRSSITFG</sequence>
<feature type="compositionally biased region" description="Polar residues" evidence="1">
    <location>
        <begin position="56"/>
        <end position="73"/>
    </location>
</feature>
<name>A0AAD8YJT7_9STRA</name>